<dbReference type="InterPro" id="IPR006045">
    <property type="entry name" value="Cupin_1"/>
</dbReference>
<dbReference type="PANTHER" id="PTHR35848">
    <property type="entry name" value="OXALATE-BINDING PROTEIN"/>
    <property type="match status" value="1"/>
</dbReference>
<dbReference type="InterPro" id="IPR014710">
    <property type="entry name" value="RmlC-like_jellyroll"/>
</dbReference>
<keyword evidence="7" id="KW-1185">Reference proteome</keyword>
<dbReference type="EMBL" id="CP076022">
    <property type="protein sequence ID" value="QWC10510.1"/>
    <property type="molecule type" value="Genomic_DNA"/>
</dbReference>
<name>A0A975M5V8_9MICC</name>
<dbReference type="RefSeq" id="WP_210231810.1">
    <property type="nucleotide sequence ID" value="NZ_CP076022.1"/>
</dbReference>
<feature type="binding site" evidence="3">
    <location>
        <position position="158"/>
    </location>
    <ligand>
        <name>Mn(2+)</name>
        <dbReference type="ChEBI" id="CHEBI:29035"/>
        <label>1</label>
    </ligand>
</feature>
<feature type="binding site" evidence="3">
    <location>
        <position position="293"/>
    </location>
    <ligand>
        <name>Mn(2+)</name>
        <dbReference type="ChEBI" id="CHEBI:29035"/>
        <label>2</label>
    </ligand>
</feature>
<feature type="active site" description="Proton donor" evidence="2">
    <location>
        <position position="351"/>
    </location>
</feature>
<feature type="binding site" evidence="3">
    <location>
        <position position="291"/>
    </location>
    <ligand>
        <name>Mn(2+)</name>
        <dbReference type="ChEBI" id="CHEBI:29035"/>
        <label>2</label>
    </ligand>
</feature>
<evidence type="ECO:0000313" key="6">
    <source>
        <dbReference type="EMBL" id="QWC10510.1"/>
    </source>
</evidence>
<dbReference type="KEGG" id="ajg:KKR91_02350"/>
<feature type="binding site" evidence="3">
    <location>
        <position position="115"/>
    </location>
    <ligand>
        <name>Mn(2+)</name>
        <dbReference type="ChEBI" id="CHEBI:29035"/>
        <label>1</label>
    </ligand>
</feature>
<feature type="region of interest" description="Disordered" evidence="4">
    <location>
        <begin position="1"/>
        <end position="34"/>
    </location>
</feature>
<evidence type="ECO:0000256" key="3">
    <source>
        <dbReference type="PIRSR" id="PIRSR617774-2"/>
    </source>
</evidence>
<sequence>MTDTTRVEPSTGAGTDSVQTDNLPQPFREADGKGWIDLGPRDIWRDKENPDMLVPPPRDGGVLPNCRFSFSDAHQRLQPGGWTREVTNRELPISTDLAGVNMCLQPGAYRELHWHKEAEWGFMITGNARVTAIDEKGRYFIDDVVAGDLWNFEAGLPHSIQGLDQGCEFLLVFSDGDFSEYNTFLLSDWFAHVPRDVLAANLKRDVADISSFPQDEKYIFKAEVPGPISEVQRPTPEGRVPDMFSFHMETATPIVSEAGTVRIVDENVFPAAKTISAAFVEIEPGGMRELHWHPSGSEWQYWVQGRGKMTIFDSGGIARTFNYQAGDVGVVPRVAGHYVQNIGDERIVYLEVFKNPQYSEVSANKWLASNPAYIVADHLNVSTDFVESMPMNEKPSPVIWYDQSKVRKG</sequence>
<dbReference type="NCBIfam" id="TIGR03404">
    <property type="entry name" value="bicupin_oxalic"/>
    <property type="match status" value="1"/>
</dbReference>
<feature type="binding site" evidence="3">
    <location>
        <position position="337"/>
    </location>
    <ligand>
        <name>Mn(2+)</name>
        <dbReference type="ChEBI" id="CHEBI:29035"/>
        <label>2</label>
    </ligand>
</feature>
<proteinExistence type="predicted"/>
<dbReference type="GO" id="GO:0033609">
    <property type="term" value="P:oxalate metabolic process"/>
    <property type="evidence" value="ECO:0007669"/>
    <property type="project" value="InterPro"/>
</dbReference>
<dbReference type="CDD" id="cd20304">
    <property type="entry name" value="cupin_OxDC_N"/>
    <property type="match status" value="1"/>
</dbReference>
<keyword evidence="1 3" id="KW-0479">Metal-binding</keyword>
<dbReference type="InterPro" id="IPR011051">
    <property type="entry name" value="RmlC_Cupin_sf"/>
</dbReference>
<evidence type="ECO:0000256" key="1">
    <source>
        <dbReference type="ARBA" id="ARBA00022723"/>
    </source>
</evidence>
<dbReference type="PANTHER" id="PTHR35848:SF9">
    <property type="entry name" value="SLL1358 PROTEIN"/>
    <property type="match status" value="1"/>
</dbReference>
<keyword evidence="3" id="KW-0464">Manganese</keyword>
<dbReference type="Proteomes" id="UP000676885">
    <property type="component" value="Chromosome"/>
</dbReference>
<dbReference type="CDD" id="cd20305">
    <property type="entry name" value="cupin_OxDC_C"/>
    <property type="match status" value="1"/>
</dbReference>
<evidence type="ECO:0000256" key="4">
    <source>
        <dbReference type="SAM" id="MobiDB-lite"/>
    </source>
</evidence>
<feature type="domain" description="Cupin type-1" evidence="5">
    <location>
        <begin position="71"/>
        <end position="210"/>
    </location>
</feature>
<dbReference type="SUPFAM" id="SSF51182">
    <property type="entry name" value="RmlC-like cupins"/>
    <property type="match status" value="1"/>
</dbReference>
<comment type="cofactor">
    <cofactor evidence="3">
        <name>Mn(2+)</name>
        <dbReference type="ChEBI" id="CHEBI:29035"/>
    </cofactor>
    <text evidence="3">Binds 2 manganese ions per subunit.</text>
</comment>
<feature type="binding site" evidence="3">
    <location>
        <position position="119"/>
    </location>
    <ligand>
        <name>Mn(2+)</name>
        <dbReference type="ChEBI" id="CHEBI:29035"/>
        <label>1</label>
    </ligand>
</feature>
<accession>A0A975M5V8</accession>
<organism evidence="6 7">
    <name type="scientific">Arthrobacter jiangjiafuii</name>
    <dbReference type="NCBI Taxonomy" id="2817475"/>
    <lineage>
        <taxon>Bacteria</taxon>
        <taxon>Bacillati</taxon>
        <taxon>Actinomycetota</taxon>
        <taxon>Actinomycetes</taxon>
        <taxon>Micrococcales</taxon>
        <taxon>Micrococcaceae</taxon>
        <taxon>Arthrobacter</taxon>
    </lineage>
</organism>
<protein>
    <submittedName>
        <fullName evidence="6">Cupin domain-containing protein</fullName>
    </submittedName>
</protein>
<feature type="compositionally biased region" description="Polar residues" evidence="4">
    <location>
        <begin position="1"/>
        <end position="23"/>
    </location>
</feature>
<dbReference type="SMART" id="SM00835">
    <property type="entry name" value="Cupin_1"/>
    <property type="match status" value="2"/>
</dbReference>
<evidence type="ECO:0000256" key="2">
    <source>
        <dbReference type="PIRSR" id="PIRSR617774-1"/>
    </source>
</evidence>
<evidence type="ECO:0000313" key="7">
    <source>
        <dbReference type="Proteomes" id="UP000676885"/>
    </source>
</evidence>
<dbReference type="InterPro" id="IPR051610">
    <property type="entry name" value="GPI/OXD"/>
</dbReference>
<feature type="domain" description="Cupin type-1" evidence="5">
    <location>
        <begin position="246"/>
        <end position="387"/>
    </location>
</feature>
<feature type="binding site" evidence="3">
    <location>
        <position position="298"/>
    </location>
    <ligand>
        <name>Mn(2+)</name>
        <dbReference type="ChEBI" id="CHEBI:29035"/>
        <label>2</label>
    </ligand>
</feature>
<dbReference type="AlphaFoldDB" id="A0A975M5V8"/>
<feature type="binding site" evidence="3">
    <location>
        <position position="113"/>
    </location>
    <ligand>
        <name>Mn(2+)</name>
        <dbReference type="ChEBI" id="CHEBI:29035"/>
        <label>1</label>
    </ligand>
</feature>
<evidence type="ECO:0000259" key="5">
    <source>
        <dbReference type="SMART" id="SM00835"/>
    </source>
</evidence>
<dbReference type="Pfam" id="PF00190">
    <property type="entry name" value="Cupin_1"/>
    <property type="match status" value="2"/>
</dbReference>
<dbReference type="InterPro" id="IPR017774">
    <property type="entry name" value="Bicupin_oxalate_deCO2ase/Oxase"/>
</dbReference>
<dbReference type="GO" id="GO:0046872">
    <property type="term" value="F:metal ion binding"/>
    <property type="evidence" value="ECO:0007669"/>
    <property type="project" value="UniProtKB-KW"/>
</dbReference>
<reference evidence="6 7" key="1">
    <citation type="submission" date="2021-05" db="EMBL/GenBank/DDBJ databases">
        <title>Novel species in genus Arthrobacter.</title>
        <authorList>
            <person name="Zhang G."/>
        </authorList>
    </citation>
    <scope>NUCLEOTIDE SEQUENCE [LARGE SCALE GENOMIC DNA]</scope>
    <source>
        <strain evidence="7">zg-ZUI227</strain>
    </source>
</reference>
<dbReference type="Gene3D" id="2.60.120.10">
    <property type="entry name" value="Jelly Rolls"/>
    <property type="match status" value="2"/>
</dbReference>
<gene>
    <name evidence="6" type="ORF">KKR91_02350</name>
</gene>